<feature type="compositionally biased region" description="Low complexity" evidence="5">
    <location>
        <begin position="1316"/>
        <end position="1329"/>
    </location>
</feature>
<feature type="compositionally biased region" description="Low complexity" evidence="5">
    <location>
        <begin position="684"/>
        <end position="695"/>
    </location>
</feature>
<evidence type="ECO:0000259" key="7">
    <source>
        <dbReference type="PROSITE" id="PS50089"/>
    </source>
</evidence>
<feature type="compositionally biased region" description="Basic and acidic residues" evidence="5">
    <location>
        <begin position="1190"/>
        <end position="1199"/>
    </location>
</feature>
<evidence type="ECO:0000256" key="1">
    <source>
        <dbReference type="ARBA" id="ARBA00022723"/>
    </source>
</evidence>
<dbReference type="KEGG" id="dhe:111598646"/>
<feature type="region of interest" description="Disordered" evidence="5">
    <location>
        <begin position="1638"/>
        <end position="1682"/>
    </location>
</feature>
<feature type="compositionally biased region" description="Low complexity" evidence="5">
    <location>
        <begin position="1336"/>
        <end position="1349"/>
    </location>
</feature>
<dbReference type="InterPro" id="IPR013083">
    <property type="entry name" value="Znf_RING/FYVE/PHD"/>
</dbReference>
<dbReference type="PANTHER" id="PTHR12618">
    <property type="entry name" value="PHD AND RING FINGER DOMAIN-CONTAINING PROTEIN 1"/>
    <property type="match status" value="1"/>
</dbReference>
<feature type="compositionally biased region" description="Basic residues" evidence="5">
    <location>
        <begin position="1395"/>
        <end position="1418"/>
    </location>
</feature>
<sequence length="2358" mass="262746">MPDSGDCSDAEMNQPSCSRKTVQSNDREKRNRRVIMRIEFKDSDDTDADDSCSVSSNDNDAPASAYVSVGVDLGARLPGASAPQPCRSTRSQHVVRDANVIGAAHTSGRQLRRRADTKRLPSDNDPDSNSEVDERNTRKRERGRKRKKLVISEDDSEDEKGISNNNTRTDSQLDLDVGFSSDSSSNELLEKCPICLLTFRHQEIGRPITCEHMFCATCIEAWANNVQTCPIDRLAFDKIVVLDHFERRNIVREVRVDLSKSKKELVLDDEEYAAGAMANDDELTNCEICNRPDREEIMLLCDSCNQGYHMDCLDPPLFEIPAGSWYCDNCIDSNDEDEDEELELAEDLHTLYEDIRGMGLPETRLRVRQVQQPRILRTRQNERIRAAVLRHTQPASSRQSRAEAQLETTTMTQTTTRSSRNITTTRTTRTTTTRRNGTSRRRQRRSRRTHRTYVVEYDLNNFDEKFAVKTRKKVIRRRRRRKVTRKINSQNSVRNVEETTRMSASRRLAEQLGVKIDGVRGSHISGGSASSFTLFGSRNDLEYFSDTDDVLDDMGGDINNDHFASTAVQTSVRNSNIGAPRNRKALLQGKARIAAPNRGSASSAASDILSSIMELQDRWHNASRNLSEVHINADGTLNLPQMATIMSQPTKPTDVKKPTEHITQIPLYQRGGSGPNLGRGGTGNYNNRYSGNNTRGSGGSGGSSAVAANQYQQHSTGGMSNNTDNSAAESSYGNQSFNSNNNPNSGNNNSTPNTNFTPFNIRFNSTNQQQRNQNMQQSRQSSFSSGIRMPLTPAAAPSTSFAHIIPQQQQRQLFSGLPAPINAPVLGARISMPPVLSVPPPPTPPPSLSWNSSLFKINTDYGKKTATKKGDNVDDDDENCPNFSIYSQESQAVATDLFAQPQKAAGNIDQDDDNMNEDLVQLDDDEDIPLPPEPHATEAVASGNEDHNAASDLYEPENPTGEQEEDEKENIQKSTKSDNDNVEESNDNVEGSNLDCDLSASATPANKEPDNDDETKAQSTPSPLIKDGRLADRSKGVLELYDDSDWEELDIDRPKEFEKALNEENIEDAPTARKKKKNEGDATPKSSSSESHQDRSYTPCLDEKHIEEDAAAASQNDKSEISGEAKKSNTKASESVEDDEKRLAGMNTELISEDEELTNENESKRRSRSRSRHHNENDNKVSKSKRSAKRGKETSETFKKIGKRRKDRNYRGDKQHHQDRTHSRRSHSNSPRSVTRSCSNRSPDHSRSRSLTRSPRSRRRNTRSKSYSRSRSHSHSPNGGRHRSTFRSRENVRGFGRGRGGVRYSFRNQQFQHRTYQQPHHQSQYQQQYHQHHHQYQNQNQYQSQINSQRPKRRELPRYDVRNVVSASRHHQKDRYGRDATRSARSRSNSCERRQHSRSYSRSSTRSRTRSVSPKRFRSFSISPSPPLGHARHQHDQDVHRRSMSPSRRRFERSASNSQPLQAAHRNSPLHRSNSTMSLRSRSNTPTRMNGNRNLQGAKNSPCYSPRYTPRLSRSLSKSPRKKKKKKSDKKKKGKKRPASSSPMGRQRRISRQRDPFDDADDFLAPQLGKKSKKSSTGLPAMHWSPSPTPSLSAEHLNFIHDSGAGISGEKPASWTPPLGSPQAPVSHYTVNPHLSMTPVMGKKVKPKRDKTKKKKKPLDKQRKDKKRKRHTMTPEPLPSKEVFASGNNILVSVSFNKEATSTLAASAQQQTVVTLPPTRDEFLGGRRISTDRVTSSSGITSKKSKRKRKKLDAKPVAIIDLERSPFQVHQEPADVIVLTDSEDANDNQLVLRRDRRRNSAASATDHSGMMRENGQREKTPSTCMETILEASYDNLPQTTGPKTPPEPHLVKFNLPAKKQHKVRNNPLHDDADDIHSADELDTVCSMRGAIDDEPQQPHASEGLISAQKIGPNTPPESGPCSPDAYDPFEPTKSPSLSPRSPTPTPAQNLEPMTLQASTGGSGTVCSGTEKIESCNQKHNSHSEDLVDINIGTPTLSSTSNPTSQANTSVSINPVDLVMALMNKPSNNIQQELTNKTCDVSSASYLNSTTMSTALAASAADDKLTDNTITVLSNVLLTSSTTVSASQHIPVISSPPTTLVRKLGTLPKAGGSVASSNSGIANLPSSSGTIRNGNTGVSGIANVLDDSFNMDIESPYSPGSADYEDLFEPPPEGGNAIGSNRRSKNSVTGKAEMFDNLFGSSSPVGQHRMSSRYNNSGGRKPQRANNKNERKSKIKGNKLVEEHVKVYDDLPNSAVDLQVKDRFIRKLNRQERVVEEVKLVLKPHFNKKVITKDDYKDIMRRAVPKICHSRSGEINPHKIKNLIDAYVKKFRAKHKKLSLLNTGQVSSAVKCAAYLKKL</sequence>
<keyword evidence="8" id="KW-1185">Reference proteome</keyword>
<feature type="compositionally biased region" description="Low complexity" evidence="5">
    <location>
        <begin position="51"/>
        <end position="61"/>
    </location>
</feature>
<protein>
    <submittedName>
        <fullName evidence="9">Uncharacterized protein LOC111598646</fullName>
    </submittedName>
</protein>
<dbReference type="InterPro" id="IPR057031">
    <property type="entry name" value="SFR19-like_C"/>
</dbReference>
<dbReference type="InterPro" id="IPR047157">
    <property type="entry name" value="PHRF1/Atg35"/>
</dbReference>
<feature type="compositionally biased region" description="Low complexity" evidence="5">
    <location>
        <begin position="737"/>
        <end position="785"/>
    </location>
</feature>
<dbReference type="PANTHER" id="PTHR12618:SF20">
    <property type="entry name" value="PHD AND RING FINGER DOMAIN-CONTAINING PROTEIN 1"/>
    <property type="match status" value="1"/>
</dbReference>
<dbReference type="GeneID" id="111598646"/>
<dbReference type="PROSITE" id="PS50089">
    <property type="entry name" value="ZF_RING_2"/>
    <property type="match status" value="1"/>
</dbReference>
<feature type="compositionally biased region" description="Low complexity" evidence="5">
    <location>
        <begin position="408"/>
        <end position="436"/>
    </location>
</feature>
<feature type="region of interest" description="Disordered" evidence="5">
    <location>
        <begin position="924"/>
        <end position="1035"/>
    </location>
</feature>
<evidence type="ECO:0000256" key="3">
    <source>
        <dbReference type="ARBA" id="ARBA00022833"/>
    </source>
</evidence>
<feature type="compositionally biased region" description="Basic and acidic residues" evidence="5">
    <location>
        <begin position="1091"/>
        <end position="1108"/>
    </location>
</feature>
<feature type="region of interest" description="Disordered" evidence="5">
    <location>
        <begin position="1"/>
        <end position="63"/>
    </location>
</feature>
<feature type="region of interest" description="Disordered" evidence="5">
    <location>
        <begin position="649"/>
        <end position="795"/>
    </location>
</feature>
<evidence type="ECO:0000256" key="2">
    <source>
        <dbReference type="ARBA" id="ARBA00022771"/>
    </source>
</evidence>
<dbReference type="Pfam" id="PF23030">
    <property type="entry name" value="SCAF11-like_C"/>
    <property type="match status" value="1"/>
</dbReference>
<evidence type="ECO:0000259" key="6">
    <source>
        <dbReference type="PROSITE" id="PS50016"/>
    </source>
</evidence>
<dbReference type="PROSITE" id="PS00518">
    <property type="entry name" value="ZF_RING_1"/>
    <property type="match status" value="1"/>
</dbReference>
<feature type="region of interest" description="Disordered" evidence="5">
    <location>
        <begin position="1794"/>
        <end position="1820"/>
    </location>
</feature>
<dbReference type="PROSITE" id="PS50016">
    <property type="entry name" value="ZF_PHD_2"/>
    <property type="match status" value="1"/>
</dbReference>
<feature type="domain" description="PHD-type" evidence="6">
    <location>
        <begin position="283"/>
        <end position="333"/>
    </location>
</feature>
<feature type="compositionally biased region" description="Basic and acidic residues" evidence="5">
    <location>
        <begin position="1209"/>
        <end position="1221"/>
    </location>
</feature>
<feature type="compositionally biased region" description="Polar residues" evidence="5">
    <location>
        <begin position="706"/>
        <end position="736"/>
    </location>
</feature>
<feature type="compositionally biased region" description="Polar residues" evidence="5">
    <location>
        <begin position="1470"/>
        <end position="1503"/>
    </location>
</feature>
<feature type="compositionally biased region" description="Basic residues" evidence="5">
    <location>
        <begin position="437"/>
        <end position="449"/>
    </location>
</feature>
<feature type="region of interest" description="Disordered" evidence="5">
    <location>
        <begin position="80"/>
        <end position="175"/>
    </location>
</feature>
<dbReference type="OMA" id="PFQVHQE"/>
<feature type="compositionally biased region" description="Polar residues" evidence="5">
    <location>
        <begin position="162"/>
        <end position="172"/>
    </location>
</feature>
<feature type="compositionally biased region" description="Basic residues" evidence="5">
    <location>
        <begin position="1743"/>
        <end position="1752"/>
    </location>
</feature>
<feature type="compositionally biased region" description="Basic residues" evidence="5">
    <location>
        <begin position="1643"/>
        <end position="1672"/>
    </location>
</feature>
<dbReference type="RefSeq" id="XP_023169761.2">
    <property type="nucleotide sequence ID" value="XM_023313993.2"/>
</dbReference>
<dbReference type="SMART" id="SM00184">
    <property type="entry name" value="RING"/>
    <property type="match status" value="1"/>
</dbReference>
<keyword evidence="1" id="KW-0479">Metal-binding</keyword>
<evidence type="ECO:0000256" key="4">
    <source>
        <dbReference type="PROSITE-ProRule" id="PRU00175"/>
    </source>
</evidence>
<evidence type="ECO:0000313" key="8">
    <source>
        <dbReference type="Proteomes" id="UP000504633"/>
    </source>
</evidence>
<feature type="compositionally biased region" description="Basic and acidic residues" evidence="5">
    <location>
        <begin position="969"/>
        <end position="979"/>
    </location>
</feature>
<accession>A0A6J1M006</accession>
<dbReference type="GO" id="GO:0008270">
    <property type="term" value="F:zinc ion binding"/>
    <property type="evidence" value="ECO:0007669"/>
    <property type="project" value="UniProtKB-KW"/>
</dbReference>
<feature type="compositionally biased region" description="Basic residues" evidence="5">
    <location>
        <begin position="1255"/>
        <end position="1286"/>
    </location>
</feature>
<evidence type="ECO:0000256" key="5">
    <source>
        <dbReference type="SAM" id="MobiDB-lite"/>
    </source>
</evidence>
<feature type="region of interest" description="Disordered" evidence="5">
    <location>
        <begin position="389"/>
        <end position="449"/>
    </location>
</feature>
<keyword evidence="3" id="KW-0862">Zinc</keyword>
<feature type="region of interest" description="Disordered" evidence="5">
    <location>
        <begin position="2152"/>
        <end position="2237"/>
    </location>
</feature>
<dbReference type="InterPro" id="IPR017907">
    <property type="entry name" value="Znf_RING_CS"/>
</dbReference>
<organism evidence="8 9">
    <name type="scientific">Drosophila hydei</name>
    <name type="common">Fruit fly</name>
    <dbReference type="NCBI Taxonomy" id="7224"/>
    <lineage>
        <taxon>Eukaryota</taxon>
        <taxon>Metazoa</taxon>
        <taxon>Ecdysozoa</taxon>
        <taxon>Arthropoda</taxon>
        <taxon>Hexapoda</taxon>
        <taxon>Insecta</taxon>
        <taxon>Pterygota</taxon>
        <taxon>Neoptera</taxon>
        <taxon>Endopterygota</taxon>
        <taxon>Diptera</taxon>
        <taxon>Brachycera</taxon>
        <taxon>Muscomorpha</taxon>
        <taxon>Ephydroidea</taxon>
        <taxon>Drosophilidae</taxon>
        <taxon>Drosophila</taxon>
    </lineage>
</organism>
<proteinExistence type="predicted"/>
<feature type="compositionally biased region" description="Basic and acidic residues" evidence="5">
    <location>
        <begin position="1117"/>
        <end position="1127"/>
    </location>
</feature>
<gene>
    <name evidence="9" type="primary">LOC111598646</name>
</gene>
<dbReference type="SMART" id="SM00249">
    <property type="entry name" value="PHD"/>
    <property type="match status" value="1"/>
</dbReference>
<feature type="compositionally biased region" description="Polar residues" evidence="5">
    <location>
        <begin position="1732"/>
        <end position="1741"/>
    </location>
</feature>
<name>A0A6J1M006_DROHY</name>
<feature type="compositionally biased region" description="Basic residues" evidence="5">
    <location>
        <begin position="137"/>
        <end position="149"/>
    </location>
</feature>
<dbReference type="InterPro" id="IPR001965">
    <property type="entry name" value="Znf_PHD"/>
</dbReference>
<feature type="compositionally biased region" description="Gly residues" evidence="5">
    <location>
        <begin position="671"/>
        <end position="683"/>
    </location>
</feature>
<feature type="compositionally biased region" description="Polar residues" evidence="5">
    <location>
        <begin position="2177"/>
        <end position="2188"/>
    </location>
</feature>
<feature type="compositionally biased region" description="Basic residues" evidence="5">
    <location>
        <begin position="1519"/>
        <end position="1538"/>
    </location>
</feature>
<dbReference type="Pfam" id="PF00628">
    <property type="entry name" value="PHD"/>
    <property type="match status" value="1"/>
</dbReference>
<feature type="compositionally biased region" description="Low complexity" evidence="5">
    <location>
        <begin position="1931"/>
        <end position="1940"/>
    </location>
</feature>
<dbReference type="InterPro" id="IPR001841">
    <property type="entry name" value="Znf_RING"/>
</dbReference>
<dbReference type="Gene3D" id="3.30.40.10">
    <property type="entry name" value="Zinc/RING finger domain, C3HC4 (zinc finger)"/>
    <property type="match status" value="2"/>
</dbReference>
<dbReference type="OrthoDB" id="1935339at2759"/>
<dbReference type="SUPFAM" id="SSF57903">
    <property type="entry name" value="FYVE/PHD zinc finger"/>
    <property type="match status" value="1"/>
</dbReference>
<dbReference type="InterPro" id="IPR019786">
    <property type="entry name" value="Zinc_finger_PHD-type_CS"/>
</dbReference>
<feature type="domain" description="RING-type" evidence="7">
    <location>
        <begin position="192"/>
        <end position="233"/>
    </location>
</feature>
<feature type="compositionally biased region" description="Polar residues" evidence="5">
    <location>
        <begin position="11"/>
        <end position="24"/>
    </location>
</feature>
<dbReference type="SUPFAM" id="SSF57850">
    <property type="entry name" value="RING/U-box"/>
    <property type="match status" value="1"/>
</dbReference>
<dbReference type="PROSITE" id="PS01359">
    <property type="entry name" value="ZF_PHD_1"/>
    <property type="match status" value="1"/>
</dbReference>
<dbReference type="InterPro" id="IPR019787">
    <property type="entry name" value="Znf_PHD-finger"/>
</dbReference>
<keyword evidence="2 4" id="KW-0863">Zinc-finger</keyword>
<feature type="region of interest" description="Disordered" evidence="5">
    <location>
        <begin position="1731"/>
        <end position="1752"/>
    </location>
</feature>
<feature type="region of interest" description="Disordered" evidence="5">
    <location>
        <begin position="1906"/>
        <end position="1965"/>
    </location>
</feature>
<reference evidence="9" key="1">
    <citation type="submission" date="2025-08" db="UniProtKB">
        <authorList>
            <consortium name="RefSeq"/>
        </authorList>
    </citation>
    <scope>IDENTIFICATION</scope>
    <source>
        <strain evidence="9">15085-1641.00</strain>
        <tissue evidence="9">Whole body</tissue>
    </source>
</reference>
<feature type="compositionally biased region" description="Basic and acidic residues" evidence="5">
    <location>
        <begin position="1026"/>
        <end position="1035"/>
    </location>
</feature>
<dbReference type="Pfam" id="PF13639">
    <property type="entry name" value="zf-RING_2"/>
    <property type="match status" value="1"/>
</dbReference>
<feature type="compositionally biased region" description="Basic and acidic residues" evidence="5">
    <location>
        <begin position="113"/>
        <end position="122"/>
    </location>
</feature>
<dbReference type="CDD" id="cd15543">
    <property type="entry name" value="PHD_RSF1"/>
    <property type="match status" value="1"/>
</dbReference>
<feature type="region of interest" description="Disordered" evidence="5">
    <location>
        <begin position="1057"/>
        <end position="1624"/>
    </location>
</feature>
<dbReference type="Proteomes" id="UP000504633">
    <property type="component" value="Unplaced"/>
</dbReference>
<dbReference type="InterPro" id="IPR011011">
    <property type="entry name" value="Znf_FYVE_PHD"/>
</dbReference>
<evidence type="ECO:0000313" key="9">
    <source>
        <dbReference type="RefSeq" id="XP_023169761.2"/>
    </source>
</evidence>